<dbReference type="Proteomes" id="UP000279089">
    <property type="component" value="Unassembled WGS sequence"/>
</dbReference>
<feature type="domain" description="HTH LytTR-type" evidence="1">
    <location>
        <begin position="81"/>
        <end position="189"/>
    </location>
</feature>
<dbReference type="Gene3D" id="2.40.50.1020">
    <property type="entry name" value="LytTr DNA-binding domain"/>
    <property type="match status" value="1"/>
</dbReference>
<dbReference type="GO" id="GO:0003677">
    <property type="term" value="F:DNA binding"/>
    <property type="evidence" value="ECO:0007669"/>
    <property type="project" value="InterPro"/>
</dbReference>
<dbReference type="OrthoDB" id="9787344at2"/>
<dbReference type="AlphaFoldDB" id="A0A3N4M4E1"/>
<sequence length="189" mass="21956">MNGIRAILPGSAPQNAAPEVRNYNYVRHGSGFPVFLPVQSFFFAKHKPRTMLTEQLLPEELTAVRQMLHELIKKNAYKERFVVKRGQTIQSIHVTDIAYFFSRNKISYLKTHEGKEYLLSQTLGEIEKSVSPEYFYRASRSFIISYRAIQLVSVWWNGKLKLHIRPEIPATEILISRERVAGFKIWLGE</sequence>
<dbReference type="InterPro" id="IPR046947">
    <property type="entry name" value="LytR-like"/>
</dbReference>
<dbReference type="GO" id="GO:0000156">
    <property type="term" value="F:phosphorelay response regulator activity"/>
    <property type="evidence" value="ECO:0007669"/>
    <property type="project" value="InterPro"/>
</dbReference>
<dbReference type="PANTHER" id="PTHR37299">
    <property type="entry name" value="TRANSCRIPTIONAL REGULATOR-RELATED"/>
    <property type="match status" value="1"/>
</dbReference>
<gene>
    <name evidence="2" type="ORF">EG028_27355</name>
</gene>
<keyword evidence="3" id="KW-1185">Reference proteome</keyword>
<reference evidence="3" key="1">
    <citation type="submission" date="2018-11" db="EMBL/GenBank/DDBJ databases">
        <title>Chitinophaga lutea sp.nov., isolate from arsenic contaminated soil.</title>
        <authorList>
            <person name="Zong Y."/>
        </authorList>
    </citation>
    <scope>NUCLEOTIDE SEQUENCE [LARGE SCALE GENOMIC DNA]</scope>
    <source>
        <strain evidence="3">YLT18</strain>
    </source>
</reference>
<proteinExistence type="predicted"/>
<dbReference type="PANTHER" id="PTHR37299:SF1">
    <property type="entry name" value="STAGE 0 SPORULATION PROTEIN A HOMOLOG"/>
    <property type="match status" value="1"/>
</dbReference>
<accession>A0A3N4M4E1</accession>
<dbReference type="EMBL" id="RMBX01000021">
    <property type="protein sequence ID" value="RPD37941.1"/>
    <property type="molecule type" value="Genomic_DNA"/>
</dbReference>
<organism evidence="2 3">
    <name type="scientific">Chitinophaga barathri</name>
    <dbReference type="NCBI Taxonomy" id="1647451"/>
    <lineage>
        <taxon>Bacteria</taxon>
        <taxon>Pseudomonadati</taxon>
        <taxon>Bacteroidota</taxon>
        <taxon>Chitinophagia</taxon>
        <taxon>Chitinophagales</taxon>
        <taxon>Chitinophagaceae</taxon>
        <taxon>Chitinophaga</taxon>
    </lineage>
</organism>
<name>A0A3N4M4E1_9BACT</name>
<dbReference type="InterPro" id="IPR007492">
    <property type="entry name" value="LytTR_DNA-bd_dom"/>
</dbReference>
<dbReference type="PROSITE" id="PS50930">
    <property type="entry name" value="HTH_LYTTR"/>
    <property type="match status" value="1"/>
</dbReference>
<dbReference type="Pfam" id="PF04397">
    <property type="entry name" value="LytTR"/>
    <property type="match status" value="1"/>
</dbReference>
<dbReference type="SMART" id="SM00850">
    <property type="entry name" value="LytTR"/>
    <property type="match status" value="1"/>
</dbReference>
<protein>
    <submittedName>
        <fullName evidence="2">LytTR family transcriptional regulator</fullName>
    </submittedName>
</protein>
<evidence type="ECO:0000259" key="1">
    <source>
        <dbReference type="PROSITE" id="PS50930"/>
    </source>
</evidence>
<evidence type="ECO:0000313" key="2">
    <source>
        <dbReference type="EMBL" id="RPD37941.1"/>
    </source>
</evidence>
<evidence type="ECO:0000313" key="3">
    <source>
        <dbReference type="Proteomes" id="UP000279089"/>
    </source>
</evidence>
<comment type="caution">
    <text evidence="2">The sequence shown here is derived from an EMBL/GenBank/DDBJ whole genome shotgun (WGS) entry which is preliminary data.</text>
</comment>